<dbReference type="Pfam" id="PF02902">
    <property type="entry name" value="Peptidase_C48"/>
    <property type="match status" value="1"/>
</dbReference>
<dbReference type="GO" id="GO:0008234">
    <property type="term" value="F:cysteine-type peptidase activity"/>
    <property type="evidence" value="ECO:0007669"/>
    <property type="project" value="InterPro"/>
</dbReference>
<feature type="compositionally biased region" description="Polar residues" evidence="4">
    <location>
        <begin position="228"/>
        <end position="246"/>
    </location>
</feature>
<dbReference type="SUPFAM" id="SSF54001">
    <property type="entry name" value="Cysteine proteinases"/>
    <property type="match status" value="1"/>
</dbReference>
<protein>
    <submittedName>
        <fullName evidence="6">Ulp1 protease family C-terminal catalytic domain-containing protein</fullName>
    </submittedName>
</protein>
<feature type="region of interest" description="Disordered" evidence="4">
    <location>
        <begin position="65"/>
        <end position="85"/>
    </location>
</feature>
<organism evidence="6 7">
    <name type="scientific">Phytophthora infestans</name>
    <name type="common">Potato late blight agent</name>
    <name type="synonym">Botrytis infestans</name>
    <dbReference type="NCBI Taxonomy" id="4787"/>
    <lineage>
        <taxon>Eukaryota</taxon>
        <taxon>Sar</taxon>
        <taxon>Stramenopiles</taxon>
        <taxon>Oomycota</taxon>
        <taxon>Peronosporomycetes</taxon>
        <taxon>Peronosporales</taxon>
        <taxon>Peronosporaceae</taxon>
        <taxon>Phytophthora</taxon>
    </lineage>
</organism>
<comment type="similarity">
    <text evidence="1">Belongs to the peptidase C48 family.</text>
</comment>
<dbReference type="EMBL" id="JAACNO010001423">
    <property type="protein sequence ID" value="KAF4140676.1"/>
    <property type="molecule type" value="Genomic_DNA"/>
</dbReference>
<evidence type="ECO:0000313" key="6">
    <source>
        <dbReference type="EMBL" id="KAF4140676.1"/>
    </source>
</evidence>
<dbReference type="InterPro" id="IPR003653">
    <property type="entry name" value="Peptidase_C48_C"/>
</dbReference>
<dbReference type="InterPro" id="IPR038765">
    <property type="entry name" value="Papain-like_cys_pep_sf"/>
</dbReference>
<gene>
    <name evidence="6" type="ORF">GN958_ATG10123</name>
</gene>
<evidence type="ECO:0000256" key="3">
    <source>
        <dbReference type="ARBA" id="ARBA00022801"/>
    </source>
</evidence>
<reference evidence="6" key="1">
    <citation type="submission" date="2020-03" db="EMBL/GenBank/DDBJ databases">
        <title>Hybrid Assembly of Korean Phytophthora infestans isolates.</title>
        <authorList>
            <person name="Prokchorchik M."/>
            <person name="Lee Y."/>
            <person name="Seo J."/>
            <person name="Cho J.-H."/>
            <person name="Park Y.-E."/>
            <person name="Jang D.-C."/>
            <person name="Im J.-S."/>
            <person name="Choi J.-G."/>
            <person name="Park H.-J."/>
            <person name="Lee G.-B."/>
            <person name="Lee Y.-G."/>
            <person name="Hong S.-Y."/>
            <person name="Cho K."/>
            <person name="Sohn K.H."/>
        </authorList>
    </citation>
    <scope>NUCLEOTIDE SEQUENCE</scope>
    <source>
        <strain evidence="6">KR_2_A2</strain>
    </source>
</reference>
<feature type="domain" description="Ubiquitin-like protease family profile" evidence="5">
    <location>
        <begin position="596"/>
        <end position="713"/>
    </location>
</feature>
<dbReference type="Gene3D" id="3.40.395.10">
    <property type="entry name" value="Adenoviral Proteinase, Chain A"/>
    <property type="match status" value="1"/>
</dbReference>
<dbReference type="AlphaFoldDB" id="A0A8S9UJE2"/>
<proteinExistence type="inferred from homology"/>
<dbReference type="GO" id="GO:0006508">
    <property type="term" value="P:proteolysis"/>
    <property type="evidence" value="ECO:0007669"/>
    <property type="project" value="UniProtKB-KW"/>
</dbReference>
<feature type="region of interest" description="Disordered" evidence="4">
    <location>
        <begin position="148"/>
        <end position="188"/>
    </location>
</feature>
<evidence type="ECO:0000256" key="2">
    <source>
        <dbReference type="ARBA" id="ARBA00022670"/>
    </source>
</evidence>
<accession>A0A8S9UJE2</accession>
<evidence type="ECO:0000313" key="7">
    <source>
        <dbReference type="Proteomes" id="UP000704712"/>
    </source>
</evidence>
<dbReference type="Proteomes" id="UP000704712">
    <property type="component" value="Unassembled WGS sequence"/>
</dbReference>
<keyword evidence="2 6" id="KW-0645">Protease</keyword>
<evidence type="ECO:0000259" key="5">
    <source>
        <dbReference type="Pfam" id="PF02902"/>
    </source>
</evidence>
<sequence>MIARDGLRLPEFPDSAVIARWNICVSSELFTSISDGVHGISTTLGSVSVNSSEKVGVKSVIHVDDSDQEVDPQTHPLPKRKNPKSSNVEFMKLRRREKAEMVVLSSAEKYRYALATLEPLLNQLSNMSSKKFYEHLGNWDKILSKSLQHSDSSGCSDGSTGDGVQDFAHENDDSTADPQDADNSNVWDEDDAENCSFFDVFEFGVNDDDRIGEVDADTNSYYRRGTGDPNNTSSGRRTPDTSLNSADRSESCGRTASVMVNPANNSTLAFRATKDHNMVAECEVGSFALSTRRNGDIDVLKLPANKKRNTTRKSMKQIQLVPAPRKAIISWPNISVQLSDLLRWAKVTPDLSFVKRILDAYPRAMTDAFLFGREPVCRRELGCPADFEYNFVVPIEIARTMERVLNQEREQTRRRNQLRSINNEEHSQRHTELIVSYGELRKKFTRQAVFRLTNFYSISRICTAWEKDVNWLSMSWNQEENGEVELFSLESHINSGREGGRDRGCADDIIAKYKSASFQTAFMLPSGNFSVTFNDGVGSVARNCFLTDTVIQMCLQYLCDLRDGCRVFESSFGLASWPSTPTIQGQRTPTGDEIVENLSLMKHLVYPCNISCEHWTLLVAKVDFKEKISVFLYDPIGKYETETEREWDHGMYPFIQQWHKDWIKQRVEWNKNRASNNQPTLPLLKLPKVKKKMLRNPIQPDGASCGVMILAQAYALVNNVTRFNTKRSVSMSYVRSMRLRTLWLLLCYSNEQSFPQERRASCKGIQDQLLKYFG</sequence>
<evidence type="ECO:0000256" key="4">
    <source>
        <dbReference type="SAM" id="MobiDB-lite"/>
    </source>
</evidence>
<comment type="caution">
    <text evidence="6">The sequence shown here is derived from an EMBL/GenBank/DDBJ whole genome shotgun (WGS) entry which is preliminary data.</text>
</comment>
<keyword evidence="3" id="KW-0378">Hydrolase</keyword>
<feature type="region of interest" description="Disordered" evidence="4">
    <location>
        <begin position="216"/>
        <end position="255"/>
    </location>
</feature>
<name>A0A8S9UJE2_PHYIN</name>
<feature type="compositionally biased region" description="Low complexity" evidence="4">
    <location>
        <begin position="150"/>
        <end position="163"/>
    </location>
</feature>
<evidence type="ECO:0000256" key="1">
    <source>
        <dbReference type="ARBA" id="ARBA00005234"/>
    </source>
</evidence>